<dbReference type="PROSITE" id="PS50885">
    <property type="entry name" value="HAMP"/>
    <property type="match status" value="1"/>
</dbReference>
<evidence type="ECO:0000256" key="10">
    <source>
        <dbReference type="ARBA" id="ARBA00023136"/>
    </source>
</evidence>
<protein>
    <recommendedName>
        <fullName evidence="3">histidine kinase</fullName>
        <ecNumber evidence="3">2.7.13.3</ecNumber>
    </recommendedName>
</protein>
<dbReference type="InterPro" id="IPR003661">
    <property type="entry name" value="HisK_dim/P_dom"/>
</dbReference>
<evidence type="ECO:0000256" key="9">
    <source>
        <dbReference type="ARBA" id="ARBA00023012"/>
    </source>
</evidence>
<dbReference type="InterPro" id="IPR004358">
    <property type="entry name" value="Sig_transdc_His_kin-like_C"/>
</dbReference>
<evidence type="ECO:0000256" key="3">
    <source>
        <dbReference type="ARBA" id="ARBA00012438"/>
    </source>
</evidence>
<proteinExistence type="predicted"/>
<gene>
    <name evidence="13" type="ORF">KZX47_02475</name>
</gene>
<evidence type="ECO:0000256" key="5">
    <source>
        <dbReference type="ARBA" id="ARBA00022679"/>
    </source>
</evidence>
<dbReference type="Proteomes" id="UP000724268">
    <property type="component" value="Unassembled WGS sequence"/>
</dbReference>
<evidence type="ECO:0000259" key="11">
    <source>
        <dbReference type="PROSITE" id="PS50109"/>
    </source>
</evidence>
<dbReference type="InterPro" id="IPR003660">
    <property type="entry name" value="HAMP_dom"/>
</dbReference>
<evidence type="ECO:0000313" key="14">
    <source>
        <dbReference type="Proteomes" id="UP000724268"/>
    </source>
</evidence>
<evidence type="ECO:0000256" key="6">
    <source>
        <dbReference type="ARBA" id="ARBA00022692"/>
    </source>
</evidence>
<comment type="catalytic activity">
    <reaction evidence="1">
        <text>ATP + protein L-histidine = ADP + protein N-phospho-L-histidine.</text>
        <dbReference type="EC" id="2.7.13.3"/>
    </reaction>
</comment>
<dbReference type="InterPro" id="IPR036890">
    <property type="entry name" value="HATPase_C_sf"/>
</dbReference>
<dbReference type="Pfam" id="PF00512">
    <property type="entry name" value="HisKA"/>
    <property type="match status" value="1"/>
</dbReference>
<evidence type="ECO:0000256" key="1">
    <source>
        <dbReference type="ARBA" id="ARBA00000085"/>
    </source>
</evidence>
<evidence type="ECO:0000256" key="7">
    <source>
        <dbReference type="ARBA" id="ARBA00022777"/>
    </source>
</evidence>
<name>A0ABS6ZVE8_9DEIN</name>
<dbReference type="SUPFAM" id="SSF47384">
    <property type="entry name" value="Homodimeric domain of signal transducing histidine kinase"/>
    <property type="match status" value="1"/>
</dbReference>
<dbReference type="PROSITE" id="PS50109">
    <property type="entry name" value="HIS_KIN"/>
    <property type="match status" value="1"/>
</dbReference>
<accession>A0ABS6ZVE8</accession>
<dbReference type="PANTHER" id="PTHR45436:SF5">
    <property type="entry name" value="SENSOR HISTIDINE KINASE TRCS"/>
    <property type="match status" value="1"/>
</dbReference>
<dbReference type="GO" id="GO:0016301">
    <property type="term" value="F:kinase activity"/>
    <property type="evidence" value="ECO:0007669"/>
    <property type="project" value="UniProtKB-KW"/>
</dbReference>
<comment type="caution">
    <text evidence="13">The sequence shown here is derived from an EMBL/GenBank/DDBJ whole genome shotgun (WGS) entry which is preliminary data.</text>
</comment>
<keyword evidence="4" id="KW-0597">Phosphoprotein</keyword>
<dbReference type="InterPro" id="IPR050428">
    <property type="entry name" value="TCS_sensor_his_kinase"/>
</dbReference>
<dbReference type="SMART" id="SM00304">
    <property type="entry name" value="HAMP"/>
    <property type="match status" value="1"/>
</dbReference>
<evidence type="ECO:0000256" key="8">
    <source>
        <dbReference type="ARBA" id="ARBA00022989"/>
    </source>
</evidence>
<dbReference type="Gene3D" id="6.10.340.10">
    <property type="match status" value="1"/>
</dbReference>
<reference evidence="13 14" key="1">
    <citation type="submission" date="2021-07" db="EMBL/GenBank/DDBJ databases">
        <title>Thermus aquaticus gen. n. and sp. n., a nonsporulating extreme thermophile.</title>
        <authorList>
            <person name="Hu C.-J."/>
            <person name="Li W.-J."/>
            <person name="Xian W.-D."/>
        </authorList>
    </citation>
    <scope>NUCLEOTIDE SEQUENCE [LARGE SCALE GENOMIC DNA]</scope>
    <source>
        <strain evidence="13 14">SYSU G05001</strain>
    </source>
</reference>
<dbReference type="EMBL" id="JAHXRS010000002">
    <property type="protein sequence ID" value="MBW6394030.1"/>
    <property type="molecule type" value="Genomic_DNA"/>
</dbReference>
<dbReference type="SUPFAM" id="SSF55874">
    <property type="entry name" value="ATPase domain of HSP90 chaperone/DNA topoisomerase II/histidine kinase"/>
    <property type="match status" value="1"/>
</dbReference>
<evidence type="ECO:0000259" key="12">
    <source>
        <dbReference type="PROSITE" id="PS50885"/>
    </source>
</evidence>
<evidence type="ECO:0000256" key="4">
    <source>
        <dbReference type="ARBA" id="ARBA00022553"/>
    </source>
</evidence>
<keyword evidence="14" id="KW-1185">Reference proteome</keyword>
<evidence type="ECO:0000256" key="2">
    <source>
        <dbReference type="ARBA" id="ARBA00004370"/>
    </source>
</evidence>
<dbReference type="PRINTS" id="PR00344">
    <property type="entry name" value="BCTRLSENSOR"/>
</dbReference>
<dbReference type="CDD" id="cd00082">
    <property type="entry name" value="HisKA"/>
    <property type="match status" value="1"/>
</dbReference>
<dbReference type="CDD" id="cd00075">
    <property type="entry name" value="HATPase"/>
    <property type="match status" value="1"/>
</dbReference>
<keyword evidence="8" id="KW-1133">Transmembrane helix</keyword>
<evidence type="ECO:0000313" key="13">
    <source>
        <dbReference type="EMBL" id="MBW6394030.1"/>
    </source>
</evidence>
<dbReference type="SMART" id="SM00388">
    <property type="entry name" value="HisKA"/>
    <property type="match status" value="1"/>
</dbReference>
<keyword evidence="5" id="KW-0808">Transferase</keyword>
<dbReference type="Pfam" id="PF00672">
    <property type="entry name" value="HAMP"/>
    <property type="match status" value="1"/>
</dbReference>
<keyword evidence="10" id="KW-0472">Membrane</keyword>
<comment type="subcellular location">
    <subcellularLocation>
        <location evidence="2">Membrane</location>
    </subcellularLocation>
</comment>
<dbReference type="PANTHER" id="PTHR45436">
    <property type="entry name" value="SENSOR HISTIDINE KINASE YKOH"/>
    <property type="match status" value="1"/>
</dbReference>
<feature type="domain" description="HAMP" evidence="12">
    <location>
        <begin position="166"/>
        <end position="219"/>
    </location>
</feature>
<dbReference type="Gene3D" id="3.30.565.10">
    <property type="entry name" value="Histidine kinase-like ATPase, C-terminal domain"/>
    <property type="match status" value="1"/>
</dbReference>
<keyword evidence="9" id="KW-0902">Two-component regulatory system</keyword>
<dbReference type="Pfam" id="PF02518">
    <property type="entry name" value="HATPase_c"/>
    <property type="match status" value="1"/>
</dbReference>
<dbReference type="InterPro" id="IPR005467">
    <property type="entry name" value="His_kinase_dom"/>
</dbReference>
<dbReference type="CDD" id="cd06225">
    <property type="entry name" value="HAMP"/>
    <property type="match status" value="1"/>
</dbReference>
<keyword evidence="7 13" id="KW-0418">Kinase</keyword>
<dbReference type="EC" id="2.7.13.3" evidence="3"/>
<dbReference type="Gene3D" id="1.10.287.130">
    <property type="match status" value="1"/>
</dbReference>
<dbReference type="SMART" id="SM00387">
    <property type="entry name" value="HATPase_c"/>
    <property type="match status" value="1"/>
</dbReference>
<sequence length="440" mass="48285">MSLRLRLTLFAAFLVSAVLLVSGLGLRQGLATLLRSNLDRSLLEALALARPLVNEENGHLRLEHPGEEDPALKELPGDLAILLYREGNLVGTLGKLPPAPPSSLQEGCFSQRAWRFCGLKLPGGVLLAGRPLEGIQESLEAMDRVLLWIGPLAFTLTGLLGYLLVGRALAPVRQLTLAAHTRAHTQTWEPLPLPSSQDELRTLAEAFNALFSALLSALERERRFTQDAAHELRTPLTVLLGRLEQAREENRDPRLELRLAQALKAGQKLLRLVEDLLHLARAEAGQGFRRERLDLSAVIQETVEDISPLFAARGVRLEMELPQELLILWGDPIALAMAVRNLLDNALKFSPQGARVTLFLQRQGGYAVLAVEDEGPGFPEEALPYVFQRFYQAKEEHRLQGSGLGLSIVAAIVRWHGGSVSAQNTSRGARVAITLPLAKV</sequence>
<keyword evidence="6" id="KW-0812">Transmembrane</keyword>
<feature type="domain" description="Histidine kinase" evidence="11">
    <location>
        <begin position="227"/>
        <end position="439"/>
    </location>
</feature>
<organism evidence="13 14">
    <name type="scientific">Thermus brevis</name>
    <dbReference type="NCBI Taxonomy" id="2862456"/>
    <lineage>
        <taxon>Bacteria</taxon>
        <taxon>Thermotogati</taxon>
        <taxon>Deinococcota</taxon>
        <taxon>Deinococci</taxon>
        <taxon>Thermales</taxon>
        <taxon>Thermaceae</taxon>
        <taxon>Thermus</taxon>
    </lineage>
</organism>
<dbReference type="InterPro" id="IPR003594">
    <property type="entry name" value="HATPase_dom"/>
</dbReference>
<dbReference type="InterPro" id="IPR036097">
    <property type="entry name" value="HisK_dim/P_sf"/>
</dbReference>